<gene>
    <name evidence="1" type="ORF">PCOS0759_LOCUS6023</name>
</gene>
<organism evidence="1">
    <name type="scientific">Percolomonas cosmopolitus</name>
    <dbReference type="NCBI Taxonomy" id="63605"/>
    <lineage>
        <taxon>Eukaryota</taxon>
        <taxon>Discoba</taxon>
        <taxon>Heterolobosea</taxon>
        <taxon>Tetramitia</taxon>
        <taxon>Eutetramitia</taxon>
        <taxon>Percolomonadidae</taxon>
        <taxon>Percolomonas</taxon>
    </lineage>
</organism>
<protein>
    <submittedName>
        <fullName evidence="1">Uncharacterized protein</fullName>
    </submittedName>
</protein>
<dbReference type="EMBL" id="HBGD01007206">
    <property type="protein sequence ID" value="CAD9082783.1"/>
    <property type="molecule type" value="Transcribed_RNA"/>
</dbReference>
<evidence type="ECO:0000313" key="1">
    <source>
        <dbReference type="EMBL" id="CAD9082783.1"/>
    </source>
</evidence>
<sequence>MKRYEIHLLSPAHCHHHSSVFQCQLFQWGVTSFHAKSEGSLGGRPRWKRYLGGKGIFYSRRLAPGLVISERMHQREYSRQQQHRAPIENLEYSLRDPPQFSLETYQRWYFRRIILERCFGVNDVKHIFEARPTITIRRIRDLNKTNGVNGRFFTKAYDGSILKLLLVLFPEHEQFWLYHTPYEHFSSTQWIYFASVLRERLENDLSIQNTDQWRSMSSDALRERINSNENPFLCNVHHRMVFLQAAHPHTHWDVHQFRDIRDSKAHWLTVLLKHVFSDSQFEEMSLSNTTRGMVLHDKKLAFLWAPPENGDIDMPTHLHDYKIVYIPPSWDGQEESLFQLIRNQVNSACSLNCRPTIVDTDSIFMEPSPNLPANMSGWFAVLSGTIPGTSFRIIIDDSGYIRLRSGLKCSIPPQIHQFLARVVEDIGIAIVGEVSLNTQQNEVPTVILLQNLKSPSWWKSNVHIVVHDLADELLSYEMRQKLLKEQEDHIHVIASEMDIPPGFFRIAEHFSVSSRTKLDELMHNHESPLAYCFESGGKYLPGKRVEHFRVYDNTLDIVARFDEETQDGIHVSIPYGSQVHVTTELDHQDWIPRKTLLRITISGSDSVVRVSSVLEKDDLMSWSQVLHIEHKKMEKILKNKTELPSVHRACLNLCLMQGFETPLQSDEQRNFLMLFLAQNPHNLYPSESGIHNLSSLLSVDVTTVRNALKAIRRRIRDSTGRVTDDARNFVEEWKTKNFVGKKNKPSSHDLQYLCDETELSRAQLMYLLDSPGEITPDKISVLEAWVDEYSGVSLAQEDILKLKEKTGLSSAQIKSKVNALKDTAGEITTAVKEQIHAYLVERDFGKLSKAEFQNLKHHTRLSSAQLSNQLRMYADPVQTPSDASQVQIAEKWLLRHGRRPSQDEFVQLKELSGLSSKQLSERIHSLLNPPRESAHKEIRQYLLEWLQSHDFRDPLKEEMVVLMKDTNLQRRQLQKKLQYLKRKSGIETSGFAL</sequence>
<dbReference type="AlphaFoldDB" id="A0A7S1PI40"/>
<reference evidence="1" key="1">
    <citation type="submission" date="2021-01" db="EMBL/GenBank/DDBJ databases">
        <authorList>
            <person name="Corre E."/>
            <person name="Pelletier E."/>
            <person name="Niang G."/>
            <person name="Scheremetjew M."/>
            <person name="Finn R."/>
            <person name="Kale V."/>
            <person name="Holt S."/>
            <person name="Cochrane G."/>
            <person name="Meng A."/>
            <person name="Brown T."/>
            <person name="Cohen L."/>
        </authorList>
    </citation>
    <scope>NUCLEOTIDE SEQUENCE</scope>
    <source>
        <strain evidence="1">WS</strain>
    </source>
</reference>
<proteinExistence type="predicted"/>
<accession>A0A7S1PI40</accession>
<name>A0A7S1PI40_9EUKA</name>